<dbReference type="AlphaFoldDB" id="K6H449"/>
<protein>
    <submittedName>
        <fullName evidence="2">Putative lipoprotein</fullName>
    </submittedName>
</protein>
<organism evidence="2 3">
    <name type="scientific">SAR86 cluster bacterium SAR86E</name>
    <dbReference type="NCBI Taxonomy" id="1208365"/>
    <lineage>
        <taxon>Bacteria</taxon>
        <taxon>Pseudomonadati</taxon>
        <taxon>Pseudomonadota</taxon>
        <taxon>Gammaproteobacteria</taxon>
        <taxon>SAR86 cluster</taxon>
    </lineage>
</organism>
<evidence type="ECO:0000313" key="3">
    <source>
        <dbReference type="Proteomes" id="UP000010310"/>
    </source>
</evidence>
<evidence type="ECO:0000313" key="2">
    <source>
        <dbReference type="EMBL" id="EKO37263.1"/>
    </source>
</evidence>
<reference evidence="2 3" key="1">
    <citation type="submission" date="2012-09" db="EMBL/GenBank/DDBJ databases">
        <authorList>
            <person name="Dupont C.L."/>
            <person name="Rusch D.B."/>
            <person name="Lombardo M.-J."/>
            <person name="Novotny M."/>
            <person name="Yee-Greenbaum J."/>
            <person name="Laskin R."/>
        </authorList>
    </citation>
    <scope>NUCLEOTIDE SEQUENCE [LARGE SCALE GENOMIC DNA]</scope>
    <source>
        <strain evidence="2">SAR86E</strain>
    </source>
</reference>
<dbReference type="Proteomes" id="UP000010310">
    <property type="component" value="Unassembled WGS sequence"/>
</dbReference>
<proteinExistence type="predicted"/>
<keyword evidence="2" id="KW-0449">Lipoprotein</keyword>
<comment type="caution">
    <text evidence="2">The sequence shown here is derived from an EMBL/GenBank/DDBJ whole genome shotgun (WGS) entry which is preliminary data.</text>
</comment>
<name>K6H449_9GAMM</name>
<feature type="signal peptide" evidence="1">
    <location>
        <begin position="1"/>
        <end position="21"/>
    </location>
</feature>
<dbReference type="PROSITE" id="PS51257">
    <property type="entry name" value="PROKAR_LIPOPROTEIN"/>
    <property type="match status" value="1"/>
</dbReference>
<dbReference type="EMBL" id="AMWX01000001">
    <property type="protein sequence ID" value="EKO37263.1"/>
    <property type="molecule type" value="Genomic_DNA"/>
</dbReference>
<keyword evidence="1" id="KW-0732">Signal</keyword>
<gene>
    <name evidence="2" type="ORF">B273_0091</name>
</gene>
<sequence length="138" mass="15415">MKNFKSSLAIIVTSAFMFSCAIPQAIYKTTEGGPLHPEFPTYTNLDCTELSAQRNKMKELLVEVAEGAIEESDRSTYSLALGLGTNNPKTGKNFIGFQSEGVDPQVNELRLLKFELEKLEDVQIDKCVTRQGFFDIKQ</sequence>
<feature type="chain" id="PRO_5003895157" evidence="1">
    <location>
        <begin position="22"/>
        <end position="138"/>
    </location>
</feature>
<keyword evidence="3" id="KW-1185">Reference proteome</keyword>
<accession>K6H449</accession>
<evidence type="ECO:0000256" key="1">
    <source>
        <dbReference type="SAM" id="SignalP"/>
    </source>
</evidence>